<dbReference type="Proteomes" id="UP001257962">
    <property type="component" value="Unassembled WGS sequence"/>
</dbReference>
<sequence>MEIMNIKSKVTSIQAWPINIKAVEKYISDNTWDGDQWVKDLLDGKENSELVYEGTQYLQVDYDEYKKYPPSLMLNRGARCRDGEYVLRFERGLPEEEKYIYFVKCTAEEFELKYYIV</sequence>
<reference evidence="1" key="1">
    <citation type="submission" date="2023-03" db="EMBL/GenBank/DDBJ databases">
        <authorList>
            <person name="Shen W."/>
            <person name="Cai J."/>
        </authorList>
    </citation>
    <scope>NUCLEOTIDE SEQUENCE</scope>
    <source>
        <strain evidence="1">Y3</strain>
    </source>
</reference>
<accession>A0AAJ2J043</accession>
<proteinExistence type="predicted"/>
<protein>
    <submittedName>
        <fullName evidence="1">Uncharacterized protein</fullName>
    </submittedName>
</protein>
<dbReference type="EMBL" id="JARPYC010000017">
    <property type="protein sequence ID" value="MDT2667730.1"/>
    <property type="molecule type" value="Genomic_DNA"/>
</dbReference>
<organism evidence="1 2">
    <name type="scientific">Lactococcus petauri</name>
    <dbReference type="NCBI Taxonomy" id="1940789"/>
    <lineage>
        <taxon>Bacteria</taxon>
        <taxon>Bacillati</taxon>
        <taxon>Bacillota</taxon>
        <taxon>Bacilli</taxon>
        <taxon>Lactobacillales</taxon>
        <taxon>Streptococcaceae</taxon>
        <taxon>Lactococcus</taxon>
    </lineage>
</organism>
<dbReference type="RefSeq" id="WP_311796013.1">
    <property type="nucleotide sequence ID" value="NZ_JARPXT010000012.1"/>
</dbReference>
<gene>
    <name evidence="1" type="ORF">P7D34_11000</name>
</gene>
<name>A0AAJ2J043_9LACT</name>
<evidence type="ECO:0000313" key="2">
    <source>
        <dbReference type="Proteomes" id="UP001257962"/>
    </source>
</evidence>
<comment type="caution">
    <text evidence="1">The sequence shown here is derived from an EMBL/GenBank/DDBJ whole genome shotgun (WGS) entry which is preliminary data.</text>
</comment>
<evidence type="ECO:0000313" key="1">
    <source>
        <dbReference type="EMBL" id="MDT2667730.1"/>
    </source>
</evidence>
<dbReference type="AlphaFoldDB" id="A0AAJ2J043"/>